<feature type="coiled-coil region" evidence="1">
    <location>
        <begin position="335"/>
        <end position="379"/>
    </location>
</feature>
<dbReference type="EMBL" id="CP030140">
    <property type="protein sequence ID" value="AWX69381.1"/>
    <property type="molecule type" value="Genomic_DNA"/>
</dbReference>
<reference evidence="4" key="1">
    <citation type="submission" date="2018-06" db="EMBL/GenBank/DDBJ databases">
        <title>Complete genome sequences of Mycoplasma anatis, M. anseris and M. cloacale type strains.</title>
        <authorList>
            <person name="Grozner D."/>
            <person name="Forro B."/>
            <person name="Sulyok K.M."/>
            <person name="Marton S."/>
            <person name="Kreizinger Z."/>
            <person name="Banyai K."/>
            <person name="Gyuranecz M."/>
        </authorList>
    </citation>
    <scope>NUCLEOTIDE SEQUENCE [LARGE SCALE GENOMIC DNA]</scope>
    <source>
        <strain evidence="4">ATCC 49234</strain>
    </source>
</reference>
<dbReference type="Proteomes" id="UP000250218">
    <property type="component" value="Chromosome"/>
</dbReference>
<feature type="coiled-coil region" evidence="1">
    <location>
        <begin position="36"/>
        <end position="103"/>
    </location>
</feature>
<feature type="coiled-coil region" evidence="1">
    <location>
        <begin position="1147"/>
        <end position="1181"/>
    </location>
</feature>
<feature type="coiled-coil region" evidence="1">
    <location>
        <begin position="464"/>
        <end position="508"/>
    </location>
</feature>
<organism evidence="3 4">
    <name type="scientific">[Mycoplasma] anseris</name>
    <dbReference type="NCBI Taxonomy" id="92400"/>
    <lineage>
        <taxon>Bacteria</taxon>
        <taxon>Bacillati</taxon>
        <taxon>Mycoplasmatota</taxon>
        <taxon>Mycoplasmoidales</taxon>
        <taxon>Metamycoplasmataceae</taxon>
        <taxon>Metamycoplasma</taxon>
    </lineage>
</organism>
<name>A0A2Z4NCT2_9BACT</name>
<protein>
    <submittedName>
        <fullName evidence="3">Uncharacterized protein</fullName>
    </submittedName>
</protein>
<gene>
    <name evidence="3" type="ORF">DP065_01255</name>
</gene>
<feature type="coiled-coil region" evidence="1">
    <location>
        <begin position="634"/>
        <end position="679"/>
    </location>
</feature>
<keyword evidence="4" id="KW-1185">Reference proteome</keyword>
<feature type="compositionally biased region" description="Low complexity" evidence="2">
    <location>
        <begin position="216"/>
        <end position="234"/>
    </location>
</feature>
<evidence type="ECO:0000313" key="3">
    <source>
        <dbReference type="EMBL" id="AWX69381.1"/>
    </source>
</evidence>
<feature type="coiled-coil region" evidence="1">
    <location>
        <begin position="409"/>
        <end position="436"/>
    </location>
</feature>
<feature type="compositionally biased region" description="Basic and acidic residues" evidence="2">
    <location>
        <begin position="239"/>
        <end position="254"/>
    </location>
</feature>
<keyword evidence="1" id="KW-0175">Coiled coil</keyword>
<feature type="coiled-coil region" evidence="1">
    <location>
        <begin position="565"/>
        <end position="607"/>
    </location>
</feature>
<feature type="region of interest" description="Disordered" evidence="2">
    <location>
        <begin position="213"/>
        <end position="272"/>
    </location>
</feature>
<evidence type="ECO:0000256" key="2">
    <source>
        <dbReference type="SAM" id="MobiDB-lite"/>
    </source>
</evidence>
<accession>A0A2Z4NCT2</accession>
<evidence type="ECO:0000256" key="1">
    <source>
        <dbReference type="SAM" id="Coils"/>
    </source>
</evidence>
<sequence length="1460" mass="168667">MWGFMSNRKKNKISWGTILSAAAVCELSLIPLAMTKQSEKKNKKDWINQLNKQKEKINELINKMDPNTESNRITELETAKNQIDQALNKKDTTTTELEKVDKEVSNKIEKIINTKKAEDQVLLVKFDSLVNDVDAFKNTLNLQTQANFVNRSQTLIDNIQNFIDPYKNKELLSKADKELIHQKYDEFVKNFNDLKYQASKTELEDKIAKLEKETKNNGSEDNNGSSGNSTTDSTITNKVIEELENLKQDKDKLPDNNNSGNKETENKTTELNNKADKLLALLELEKAYKQNNKNLETLQTSQEIDPLSPSDKAVFDQFYHDAKNACLDNLNDITVEDINKQVKNYQAKVDQKIKDLKTNKQTKTDLSILIEKANELNNKITGDPIFVKDKPRLEVTLNEAKKALESKDKDQMINKKDQLETIYNEIKTKYDQEKTQAVSNLTTDKTDLQDLINKLNSTTDQTQIDELNKLIKEVDQALNDSTKTITDLKDLDKKVDDKIKEISEEKTNSIKESMSQAIANVIKWKDKYITNDNKWANQNEKLDNIINESKNANGGNDITLINKKMNDLKTDFDLIKNEYDSKRNEAINSLKAILGSLNNKAEEIKNNPKYVDQYNQLKTAINSVDEEILNTETIPNIENKKQELKKVLKQVNNDIGASVEDLKNELTNKKNELEALKNNPANNKSEKQYNKIIDSKIAEIEDYLNNTTDFNKEDLNNKINNADKLLDSHVDDLSKYKELSSLETFISASKVKLYETKNHPKLAIAKANFDEKINDIRDYFNKALAWQENNDKSILALLEKTKSALAEANTEFDEIVSQHEDAYNNLNNFIKDNLTTFITSIQNQNQYKTIYDNLVSEKLKAENLLEKGSNEQLIEKFNYLSNELIKAKEQKHQIDLTNAKAALNSSIAMIKDLDDKKVNESLTTKIENLVSHGNSIEQQLSNINDLNVLNDYKKTIDEQVSSINQEYEQYLASLKEESKSLVSESEDLKISNIQIHPMFAQENTNLNNALVALKQVLETNDPVAIKKAKENLNNVYASILEKYEAKRSEDLAKLKTNTNIVDEILTKLSPEDYSQDILVFQDLKSKLEQYQYDPNRNLVDLENLERESNIKIQAIIREKRKKNENYFTTLSNLANLVLMDSSFIPKYEHSESLKIKKEAEKQELKNEILQFKKEYEAINILSTEEENTLANKLNEYLTRIHEFKLSYLREMYLDKKHELTNLIEDYRDNMAYNHDNLINESYENSKDIIELTSQINNIGDVIISETTYIKEITKAKAEIKEILENYSSILYPEPKNDIEIIFNNSINKKIEKLRLFANSPFTDGVYYQGYEFYQRNLGIAKSEIEFIKIRQTLKQESMETFIRLDNETEKTRKYLTENSQYSNLTEWRELDEFVNRNNVYNSAISILEDIKKALGNEYFYEITGYIPSSNNHYSWDKLQECIAILETKTKALRQAIANQA</sequence>
<dbReference type="KEGG" id="mane:DP065_01255"/>
<feature type="compositionally biased region" description="Basic and acidic residues" evidence="2">
    <location>
        <begin position="262"/>
        <end position="272"/>
    </location>
</feature>
<evidence type="ECO:0000313" key="4">
    <source>
        <dbReference type="Proteomes" id="UP000250218"/>
    </source>
</evidence>
<proteinExistence type="predicted"/>